<reference evidence="3 4" key="1">
    <citation type="submission" date="2020-12" db="EMBL/GenBank/DDBJ databases">
        <title>Hymenobacter sp.</title>
        <authorList>
            <person name="Kim M.K."/>
        </authorList>
    </citation>
    <scope>NUCLEOTIDE SEQUENCE [LARGE SCALE GENOMIC DNA]</scope>
    <source>
        <strain evidence="3 4">BT442</strain>
    </source>
</reference>
<evidence type="ECO:0000259" key="2">
    <source>
        <dbReference type="Pfam" id="PF02018"/>
    </source>
</evidence>
<accession>A0ABS0Q7X3</accession>
<dbReference type="Proteomes" id="UP000625631">
    <property type="component" value="Unassembled WGS sequence"/>
</dbReference>
<protein>
    <recommendedName>
        <fullName evidence="2">CBM-cenC domain-containing protein</fullName>
    </recommendedName>
</protein>
<dbReference type="InterPro" id="IPR008979">
    <property type="entry name" value="Galactose-bd-like_sf"/>
</dbReference>
<dbReference type="Gene3D" id="2.60.120.260">
    <property type="entry name" value="Galactose-binding domain-like"/>
    <property type="match status" value="1"/>
</dbReference>
<name>A0ABS0Q7X3_9BACT</name>
<sequence>MKKYTLLLLTAATLAGCGDKNGTSRPANYLTGNDFDQLDGWIGDTPQPSLTKEKAHSAPYSAHVGPGIEFSNGFIGTLGKLSPTRLTQLKVKGWVYVPAGPVTASIVTQLVDPAATDGKPAMWEALPLDKAVKKRNEWVEVEKTLTLPANAGSNFKLYMYLWSGGSQNVAYLDDVQILRP</sequence>
<feature type="domain" description="CBM-cenC" evidence="2">
    <location>
        <begin position="28"/>
        <end position="162"/>
    </location>
</feature>
<comment type="caution">
    <text evidence="3">The sequence shown here is derived from an EMBL/GenBank/DDBJ whole genome shotgun (WGS) entry which is preliminary data.</text>
</comment>
<dbReference type="PROSITE" id="PS51257">
    <property type="entry name" value="PROKAR_LIPOPROTEIN"/>
    <property type="match status" value="1"/>
</dbReference>
<dbReference type="EMBL" id="JAEDAE010000004">
    <property type="protein sequence ID" value="MBH8558778.1"/>
    <property type="molecule type" value="Genomic_DNA"/>
</dbReference>
<evidence type="ECO:0000256" key="1">
    <source>
        <dbReference type="ARBA" id="ARBA00022801"/>
    </source>
</evidence>
<evidence type="ECO:0000313" key="4">
    <source>
        <dbReference type="Proteomes" id="UP000625631"/>
    </source>
</evidence>
<evidence type="ECO:0000313" key="3">
    <source>
        <dbReference type="EMBL" id="MBH8558778.1"/>
    </source>
</evidence>
<dbReference type="Pfam" id="PF02018">
    <property type="entry name" value="CBM_4_9"/>
    <property type="match status" value="1"/>
</dbReference>
<keyword evidence="4" id="KW-1185">Reference proteome</keyword>
<dbReference type="InterPro" id="IPR003305">
    <property type="entry name" value="CenC_carb-bd"/>
</dbReference>
<keyword evidence="1" id="KW-0378">Hydrolase</keyword>
<gene>
    <name evidence="3" type="ORF">I7X13_12005</name>
</gene>
<dbReference type="SUPFAM" id="SSF49785">
    <property type="entry name" value="Galactose-binding domain-like"/>
    <property type="match status" value="1"/>
</dbReference>
<organism evidence="3 4">
    <name type="scientific">Hymenobacter negativus</name>
    <dbReference type="NCBI Taxonomy" id="2795026"/>
    <lineage>
        <taxon>Bacteria</taxon>
        <taxon>Pseudomonadati</taxon>
        <taxon>Bacteroidota</taxon>
        <taxon>Cytophagia</taxon>
        <taxon>Cytophagales</taxon>
        <taxon>Hymenobacteraceae</taxon>
        <taxon>Hymenobacter</taxon>
    </lineage>
</organism>
<proteinExistence type="predicted"/>
<dbReference type="RefSeq" id="WP_198069486.1">
    <property type="nucleotide sequence ID" value="NZ_JAEDAD010000004.1"/>
</dbReference>